<feature type="compositionally biased region" description="Basic and acidic residues" evidence="2">
    <location>
        <begin position="397"/>
        <end position="407"/>
    </location>
</feature>
<feature type="region of interest" description="Disordered" evidence="2">
    <location>
        <begin position="434"/>
        <end position="455"/>
    </location>
</feature>
<dbReference type="Proteomes" id="UP000699462">
    <property type="component" value="Unassembled WGS sequence"/>
</dbReference>
<comment type="caution">
    <text evidence="3">The sequence shown here is derived from an EMBL/GenBank/DDBJ whole genome shotgun (WGS) entry which is preliminary data.</text>
</comment>
<evidence type="ECO:0000313" key="4">
    <source>
        <dbReference type="Proteomes" id="UP000699462"/>
    </source>
</evidence>
<dbReference type="OrthoDB" id="6253248at2759"/>
<gene>
    <name evidence="3" type="ORF">P879_03449</name>
</gene>
<feature type="region of interest" description="Disordered" evidence="2">
    <location>
        <begin position="324"/>
        <end position="349"/>
    </location>
</feature>
<feature type="region of interest" description="Disordered" evidence="2">
    <location>
        <begin position="391"/>
        <end position="418"/>
    </location>
</feature>
<keyword evidence="4" id="KW-1185">Reference proteome</keyword>
<sequence>MGDMKGQQLTRLEREALQHERSHLEKTRESLEKEHDSAAKRVYQLERSLLQKTMRAEEKEIINLLCRLHELELERADLDARYALSGTELKRREYLLDQLRMDSCLSEAIIRYQADLLAHNKVETPKELEQLLELYEQQTNPGRQRRLSVAASVTDIRTGSQTSSDQLHNPVSTSLSSIPIETTFEGSPYLRTATWLDNSASRRASCTDALPIKSFDSPGFGGIHDLIAIKQPRTKAKDYNLAITGSLGKKQIKNRSRSTVPTLLNVKKSVSQSQPEFTTLAAQACVDGVKSSESSSLENVKPVTVDKSVPPIEETTRSITALARQRKDQKLREEKHRHRQSASTAGQQINVTLSDIGETGEHQTSSPVSLHFTMPPSDVNRTMVPIAANGQRAPYQKPDRQVRDHSALTRPSQAEQSQIPLVSRPLAQPDQFEITTPESGSPTLFDLSRGPPTRPIKVIPMELKNQKKSVSLLKDSRPRKTAIHSEIPRSRSTPRYLRTNKGQESSPILQVPQIIKLNDQFVEDVSFSADFKKASSSGTTQRRLHSDMPLQQKTVVDRRQH</sequence>
<dbReference type="EMBL" id="JTDF01002319">
    <property type="protein sequence ID" value="KAF8568935.1"/>
    <property type="molecule type" value="Genomic_DNA"/>
</dbReference>
<accession>A0A8T0DLY5</accession>
<name>A0A8T0DLY5_9TREM</name>
<keyword evidence="1" id="KW-0175">Coiled coil</keyword>
<feature type="compositionally biased region" description="Basic and acidic residues" evidence="2">
    <location>
        <begin position="325"/>
        <end position="334"/>
    </location>
</feature>
<reference evidence="3 4" key="1">
    <citation type="submission" date="2019-07" db="EMBL/GenBank/DDBJ databases">
        <title>Annotation for the trematode Paragonimus westermani.</title>
        <authorList>
            <person name="Choi Y.-J."/>
        </authorList>
    </citation>
    <scope>NUCLEOTIDE SEQUENCE [LARGE SCALE GENOMIC DNA]</scope>
    <source>
        <strain evidence="3">180907_Pwestermani</strain>
    </source>
</reference>
<evidence type="ECO:0000256" key="2">
    <source>
        <dbReference type="SAM" id="MobiDB-lite"/>
    </source>
</evidence>
<feature type="compositionally biased region" description="Polar residues" evidence="2">
    <location>
        <begin position="409"/>
        <end position="418"/>
    </location>
</feature>
<evidence type="ECO:0000313" key="3">
    <source>
        <dbReference type="EMBL" id="KAF8568935.1"/>
    </source>
</evidence>
<feature type="coiled-coil region" evidence="1">
    <location>
        <begin position="9"/>
        <end position="81"/>
    </location>
</feature>
<proteinExistence type="predicted"/>
<protein>
    <submittedName>
        <fullName evidence="3">Uncharacterized protein</fullName>
    </submittedName>
</protein>
<feature type="region of interest" description="Disordered" evidence="2">
    <location>
        <begin position="533"/>
        <end position="561"/>
    </location>
</feature>
<dbReference type="AlphaFoldDB" id="A0A8T0DLY5"/>
<evidence type="ECO:0000256" key="1">
    <source>
        <dbReference type="SAM" id="Coils"/>
    </source>
</evidence>
<organism evidence="3 4">
    <name type="scientific">Paragonimus westermani</name>
    <dbReference type="NCBI Taxonomy" id="34504"/>
    <lineage>
        <taxon>Eukaryota</taxon>
        <taxon>Metazoa</taxon>
        <taxon>Spiralia</taxon>
        <taxon>Lophotrochozoa</taxon>
        <taxon>Platyhelminthes</taxon>
        <taxon>Trematoda</taxon>
        <taxon>Digenea</taxon>
        <taxon>Plagiorchiida</taxon>
        <taxon>Troglotremata</taxon>
        <taxon>Troglotrematidae</taxon>
        <taxon>Paragonimus</taxon>
    </lineage>
</organism>